<dbReference type="PANTHER" id="PTHR43135:SF3">
    <property type="entry name" value="ALPHA-D-RIBOSE 1-METHYLPHOSPHONATE 5-TRIPHOSPHATE DIPHOSPHATASE"/>
    <property type="match status" value="1"/>
</dbReference>
<dbReference type="InterPro" id="IPR006680">
    <property type="entry name" value="Amidohydro-rel"/>
</dbReference>
<dbReference type="PANTHER" id="PTHR43135">
    <property type="entry name" value="ALPHA-D-RIBOSE 1-METHYLPHOSPHONATE 5-TRIPHOSPHATE DIPHOSPHATASE"/>
    <property type="match status" value="1"/>
</dbReference>
<dbReference type="SUPFAM" id="SSF51556">
    <property type="entry name" value="Metallo-dependent hydrolases"/>
    <property type="match status" value="1"/>
</dbReference>
<evidence type="ECO:0000259" key="1">
    <source>
        <dbReference type="Pfam" id="PF01979"/>
    </source>
</evidence>
<dbReference type="GO" id="GO:0016810">
    <property type="term" value="F:hydrolase activity, acting on carbon-nitrogen (but not peptide) bonds"/>
    <property type="evidence" value="ECO:0007669"/>
    <property type="project" value="InterPro"/>
</dbReference>
<dbReference type="Pfam" id="PF01979">
    <property type="entry name" value="Amidohydro_1"/>
    <property type="match status" value="1"/>
</dbReference>
<dbReference type="Gene3D" id="3.40.50.10910">
    <property type="entry name" value="Amidohydrolase"/>
    <property type="match status" value="1"/>
</dbReference>
<keyword evidence="3" id="KW-1185">Reference proteome</keyword>
<dbReference type="SUPFAM" id="SSF51338">
    <property type="entry name" value="Composite domain of metallo-dependent hydrolases"/>
    <property type="match status" value="1"/>
</dbReference>
<dbReference type="Gene3D" id="2.30.40.10">
    <property type="entry name" value="Urease, subunit C, domain 1"/>
    <property type="match status" value="1"/>
</dbReference>
<dbReference type="KEGG" id="nhu:H0264_25895"/>
<name>A0A7D6ZF22_9NOCA</name>
<dbReference type="InterPro" id="IPR011059">
    <property type="entry name" value="Metal-dep_hydrolase_composite"/>
</dbReference>
<organism evidence="2 3">
    <name type="scientific">Nocardia huaxiensis</name>
    <dbReference type="NCBI Taxonomy" id="2755382"/>
    <lineage>
        <taxon>Bacteria</taxon>
        <taxon>Bacillati</taxon>
        <taxon>Actinomycetota</taxon>
        <taxon>Actinomycetes</taxon>
        <taxon>Mycobacteriales</taxon>
        <taxon>Nocardiaceae</taxon>
        <taxon>Nocardia</taxon>
    </lineage>
</organism>
<protein>
    <submittedName>
        <fullName evidence="2">Amidohydrolase family protein</fullName>
    </submittedName>
</protein>
<proteinExistence type="predicted"/>
<gene>
    <name evidence="2" type="ORF">H0264_25895</name>
</gene>
<dbReference type="InterPro" id="IPR051781">
    <property type="entry name" value="Metallo-dep_Hydrolase"/>
</dbReference>
<reference evidence="2 3" key="1">
    <citation type="submission" date="2020-07" db="EMBL/GenBank/DDBJ databases">
        <authorList>
            <person name="Zhuang K."/>
            <person name="Ran Y."/>
        </authorList>
    </citation>
    <scope>NUCLEOTIDE SEQUENCE [LARGE SCALE GENOMIC DNA]</scope>
    <source>
        <strain evidence="2 3">WCH-YHL-001</strain>
    </source>
</reference>
<dbReference type="Gene3D" id="3.30.110.90">
    <property type="entry name" value="Amidohydrolase"/>
    <property type="match status" value="1"/>
</dbReference>
<dbReference type="InterPro" id="IPR032466">
    <property type="entry name" value="Metal_Hydrolase"/>
</dbReference>
<keyword evidence="2" id="KW-0378">Hydrolase</keyword>
<evidence type="ECO:0000313" key="2">
    <source>
        <dbReference type="EMBL" id="QLY28747.1"/>
    </source>
</evidence>
<evidence type="ECO:0000313" key="3">
    <source>
        <dbReference type="Proteomes" id="UP000515512"/>
    </source>
</evidence>
<dbReference type="RefSeq" id="WP_181579953.1">
    <property type="nucleotide sequence ID" value="NZ_CP059399.1"/>
</dbReference>
<dbReference type="Proteomes" id="UP000515512">
    <property type="component" value="Chromosome"/>
</dbReference>
<accession>A0A7D6ZF22</accession>
<dbReference type="AlphaFoldDB" id="A0A7D6ZF22"/>
<feature type="domain" description="Amidohydrolase-related" evidence="1">
    <location>
        <begin position="52"/>
        <end position="342"/>
    </location>
</feature>
<dbReference type="Gene3D" id="1.20.58.520">
    <property type="entry name" value="Amidohydrolase"/>
    <property type="match status" value="1"/>
</dbReference>
<dbReference type="EMBL" id="CP059399">
    <property type="protein sequence ID" value="QLY28747.1"/>
    <property type="molecule type" value="Genomic_DNA"/>
</dbReference>
<sequence>MTSPAPHSRLALDNVRVFDGHGLTAPETVVIDGPIIGADATGARHLDADGAILLPGFIDAHVHLHDLQTPQVLAAHGVTTSLDMTAAPDLVAALRNGPYADSLRSAVLPVVGPGSAHARALGEQVIIHAPEQAEDAVAQRIKDGCDYVKLVLEEPGHGGPGTATASAVVAAAHARAFLVIAHAATPGAYTIALDAGADIITHIPVAGPLPQHDIDRMAAGPAAAVPTLGMMQGYAEIAGDAADFEHALANVAALHAAGVPILAGTDANAIPVSPVRPPFGASLHRELELLVRAGLSTADALRAATTGPARAFGLTDRGAITPGLRADLVLLDGDPLADITATRSIQRIWRAGIDQPVEPHAPNTFG</sequence>